<dbReference type="InterPro" id="IPR026767">
    <property type="entry name" value="Tmem151"/>
</dbReference>
<comment type="subcellular location">
    <subcellularLocation>
        <location evidence="1">Membrane</location>
        <topology evidence="1">Multi-pass membrane protein</topology>
    </subcellularLocation>
</comment>
<evidence type="ECO:0000256" key="3">
    <source>
        <dbReference type="ARBA" id="ARBA00022692"/>
    </source>
</evidence>
<reference evidence="7" key="1">
    <citation type="submission" date="2020-11" db="EMBL/GenBank/DDBJ databases">
        <authorList>
            <person name="Tran Van P."/>
        </authorList>
    </citation>
    <scope>NUCLEOTIDE SEQUENCE</scope>
</reference>
<keyword evidence="5" id="KW-0472">Membrane</keyword>
<dbReference type="SUPFAM" id="SSF46565">
    <property type="entry name" value="Chaperone J-domain"/>
    <property type="match status" value="1"/>
</dbReference>
<dbReference type="PANTHER" id="PTHR31893">
    <property type="entry name" value="TRANSMEMBRANE PROTEIN 151 HOMOLOG"/>
    <property type="match status" value="1"/>
</dbReference>
<dbReference type="Pfam" id="PF00226">
    <property type="entry name" value="DnaJ"/>
    <property type="match status" value="1"/>
</dbReference>
<dbReference type="SMART" id="SM00271">
    <property type="entry name" value="DnaJ"/>
    <property type="match status" value="1"/>
</dbReference>
<sequence>MSSEEMSTHYSVLHCDEKASKQEIRKQYKKLALMTHPDKTESMTSCEDFHRIDRAVKVLDNDLSRRQYDCQLIDNRSDNCIINEELSISDLTLNCDMYSYGCRCGGSYESYPITSLHKVSPCDEGYVYIPIVFMSMLYIVYLVECWHCNTRFELIYALNASAVYTHIQQMREAQPIIWWKAVSYHYVRRSRQVTRYRNGDAYTTAQIYYERINSHVTGSCFSYGGCGVKDISKKLLDLELHPVTKIRFSKGFAFANIESANEFEEQRSNFFEDNERYDDYLEMREGLDLVGANFQEYMVIKLFGEHYSGSSNDLSRLSRDTTIDSIELINNYTMAPSYSEAVLQERYPLRTDNSLNIGNEFNSNQFNSDKSNDTLINRTTNRLRTSLSRTSLRNGQILYFVSPISNDSQNTVFRRLSLINSDNVTNADTVDNPPTYEEVLLESHSSRPQTHVFTLNPLRRSVTDRDFFRRLSNHFRFAFANIESANEFEEQRSNFFEDNERYDDYLEMREGLDLVGANFQEYMVIKLFGEHYSGSSNDLSRLSRDTTIDSIELINNYTMAPSYSEAVLQERYPLRTDNSLNIGNEFNSNQFNSDKSNDTLINRTTNRLRTSLSRTSLRNGQILYFVSPISNDSQNTVFRRLSLINSDNVTNADTVDNPPTYEEVLLESHSSRPQTHVFTLNPLRRSVTDRDFFRRLSNHFRRQWNSYHDIQVNANETQL</sequence>
<evidence type="ECO:0000313" key="8">
    <source>
        <dbReference type="Proteomes" id="UP000728032"/>
    </source>
</evidence>
<evidence type="ECO:0000256" key="2">
    <source>
        <dbReference type="ARBA" id="ARBA00009583"/>
    </source>
</evidence>
<name>A0A7R9L9A7_9ACAR</name>
<dbReference type="CDD" id="cd06257">
    <property type="entry name" value="DnaJ"/>
    <property type="match status" value="1"/>
</dbReference>
<evidence type="ECO:0000259" key="6">
    <source>
        <dbReference type="PROSITE" id="PS50076"/>
    </source>
</evidence>
<evidence type="ECO:0000256" key="5">
    <source>
        <dbReference type="ARBA" id="ARBA00023136"/>
    </source>
</evidence>
<dbReference type="InterPro" id="IPR036869">
    <property type="entry name" value="J_dom_sf"/>
</dbReference>
<dbReference type="Pfam" id="PF14857">
    <property type="entry name" value="TMEM151"/>
    <property type="match status" value="2"/>
</dbReference>
<dbReference type="Gene3D" id="1.10.287.110">
    <property type="entry name" value="DnaJ domain"/>
    <property type="match status" value="1"/>
</dbReference>
<dbReference type="PANTHER" id="PTHR31893:SF5">
    <property type="entry name" value="TRANSMEMBRANE PROTEIN 151 HOMOLOG"/>
    <property type="match status" value="1"/>
</dbReference>
<proteinExistence type="inferred from homology"/>
<organism evidence="7">
    <name type="scientific">Oppiella nova</name>
    <dbReference type="NCBI Taxonomy" id="334625"/>
    <lineage>
        <taxon>Eukaryota</taxon>
        <taxon>Metazoa</taxon>
        <taxon>Ecdysozoa</taxon>
        <taxon>Arthropoda</taxon>
        <taxon>Chelicerata</taxon>
        <taxon>Arachnida</taxon>
        <taxon>Acari</taxon>
        <taxon>Acariformes</taxon>
        <taxon>Sarcoptiformes</taxon>
        <taxon>Oribatida</taxon>
        <taxon>Brachypylina</taxon>
        <taxon>Oppioidea</taxon>
        <taxon>Oppiidae</taxon>
        <taxon>Oppiella</taxon>
    </lineage>
</organism>
<evidence type="ECO:0000313" key="7">
    <source>
        <dbReference type="EMBL" id="CAD7637439.1"/>
    </source>
</evidence>
<evidence type="ECO:0000256" key="4">
    <source>
        <dbReference type="ARBA" id="ARBA00022989"/>
    </source>
</evidence>
<feature type="domain" description="J" evidence="6">
    <location>
        <begin position="8"/>
        <end position="72"/>
    </location>
</feature>
<dbReference type="EMBL" id="OC914912">
    <property type="protein sequence ID" value="CAD7637439.1"/>
    <property type="molecule type" value="Genomic_DNA"/>
</dbReference>
<dbReference type="Proteomes" id="UP000728032">
    <property type="component" value="Unassembled WGS sequence"/>
</dbReference>
<protein>
    <recommendedName>
        <fullName evidence="6">J domain-containing protein</fullName>
    </recommendedName>
</protein>
<dbReference type="AlphaFoldDB" id="A0A7R9L9A7"/>
<dbReference type="InterPro" id="IPR001623">
    <property type="entry name" value="DnaJ_domain"/>
</dbReference>
<dbReference type="OrthoDB" id="190434at2759"/>
<dbReference type="GO" id="GO:0016020">
    <property type="term" value="C:membrane"/>
    <property type="evidence" value="ECO:0007669"/>
    <property type="project" value="UniProtKB-SubCell"/>
</dbReference>
<evidence type="ECO:0000256" key="1">
    <source>
        <dbReference type="ARBA" id="ARBA00004141"/>
    </source>
</evidence>
<keyword evidence="4" id="KW-1133">Transmembrane helix</keyword>
<gene>
    <name evidence="7" type="ORF">ONB1V03_LOCUS813</name>
</gene>
<dbReference type="PROSITE" id="PS50076">
    <property type="entry name" value="DNAJ_2"/>
    <property type="match status" value="1"/>
</dbReference>
<keyword evidence="3" id="KW-0812">Transmembrane</keyword>
<dbReference type="PRINTS" id="PR00625">
    <property type="entry name" value="JDOMAIN"/>
</dbReference>
<keyword evidence="8" id="KW-1185">Reference proteome</keyword>
<dbReference type="EMBL" id="CAJPVJ010000087">
    <property type="protein sequence ID" value="CAG2160534.1"/>
    <property type="molecule type" value="Genomic_DNA"/>
</dbReference>
<comment type="similarity">
    <text evidence="2">Belongs to the TMEM151 family.</text>
</comment>
<accession>A0A7R9L9A7</accession>